<dbReference type="PANTHER" id="PTHR35311:SF1">
    <property type="entry name" value="PROTEIN EMBRYO DEFECTIVE 1674"/>
    <property type="match status" value="1"/>
</dbReference>
<dbReference type="InterPro" id="IPR053090">
    <property type="entry name" value="Centromere_KNL-2_homolog"/>
</dbReference>
<dbReference type="Proteomes" id="UP001206925">
    <property type="component" value="Unassembled WGS sequence"/>
</dbReference>
<dbReference type="PANTHER" id="PTHR35311">
    <property type="entry name" value="KINETOCHORE-ASSOCIATED PROTEIN KNL-2 HOMOLOG"/>
    <property type="match status" value="1"/>
</dbReference>
<evidence type="ECO:0000313" key="4">
    <source>
        <dbReference type="Proteomes" id="UP001206925"/>
    </source>
</evidence>
<feature type="domain" description="SANTA" evidence="2">
    <location>
        <begin position="59"/>
        <end position="131"/>
    </location>
</feature>
<dbReference type="EMBL" id="JAMZMK010009706">
    <property type="protein sequence ID" value="KAI7734515.1"/>
    <property type="molecule type" value="Genomic_DNA"/>
</dbReference>
<protein>
    <recommendedName>
        <fullName evidence="2">SANTA domain-containing protein</fullName>
    </recommendedName>
</protein>
<sequence length="267" mass="29860">MASGAKTPIASSKCKSVFLHEWWLIKVEEGESKLGVGGFVSRETFGARQMRLFGSASCGKRQNNDADYNGVKVFGSAAIAKRHDSNTLEAVDGIIIRICGDINRSRTLSNGFSLEVCDDFLTGFPCSWENYASKYSHDKCDDTTEQSSPMSFDGLPIAHVRDLLLLGTESHALTSYIFRDILKHTEKFLNQDVQSVENISKNSIEGEVDHNQDDDALSNPTQKRTEEDDGLKSDDMHKITQEKQSKELPRRYALRSKRKGKTLEVDD</sequence>
<feature type="region of interest" description="Disordered" evidence="1">
    <location>
        <begin position="203"/>
        <end position="267"/>
    </location>
</feature>
<accession>A0AAD5G9R3</accession>
<comment type="caution">
    <text evidence="3">The sequence shown here is derived from an EMBL/GenBank/DDBJ whole genome shotgun (WGS) entry which is preliminary data.</text>
</comment>
<name>A0AAD5G9R3_AMBAR</name>
<reference evidence="3" key="1">
    <citation type="submission" date="2022-06" db="EMBL/GenBank/DDBJ databases">
        <title>Uncovering the hologenomic basis of an extraordinary plant invasion.</title>
        <authorList>
            <person name="Bieker V.C."/>
            <person name="Martin M.D."/>
            <person name="Gilbert T."/>
            <person name="Hodgins K."/>
            <person name="Battlay P."/>
            <person name="Petersen B."/>
            <person name="Wilson J."/>
        </authorList>
    </citation>
    <scope>NUCLEOTIDE SEQUENCE</scope>
    <source>
        <strain evidence="3">AA19_3_7</strain>
        <tissue evidence="3">Leaf</tissue>
    </source>
</reference>
<evidence type="ECO:0000313" key="3">
    <source>
        <dbReference type="EMBL" id="KAI7734515.1"/>
    </source>
</evidence>
<gene>
    <name evidence="3" type="ORF">M8C21_004371</name>
</gene>
<organism evidence="3 4">
    <name type="scientific">Ambrosia artemisiifolia</name>
    <name type="common">Common ragweed</name>
    <dbReference type="NCBI Taxonomy" id="4212"/>
    <lineage>
        <taxon>Eukaryota</taxon>
        <taxon>Viridiplantae</taxon>
        <taxon>Streptophyta</taxon>
        <taxon>Embryophyta</taxon>
        <taxon>Tracheophyta</taxon>
        <taxon>Spermatophyta</taxon>
        <taxon>Magnoliopsida</taxon>
        <taxon>eudicotyledons</taxon>
        <taxon>Gunneridae</taxon>
        <taxon>Pentapetalae</taxon>
        <taxon>asterids</taxon>
        <taxon>campanulids</taxon>
        <taxon>Asterales</taxon>
        <taxon>Asteraceae</taxon>
        <taxon>Asteroideae</taxon>
        <taxon>Heliantheae alliance</taxon>
        <taxon>Heliantheae</taxon>
        <taxon>Ambrosia</taxon>
    </lineage>
</organism>
<proteinExistence type="predicted"/>
<dbReference type="AlphaFoldDB" id="A0AAD5G9R3"/>
<keyword evidence="4" id="KW-1185">Reference proteome</keyword>
<evidence type="ECO:0000256" key="1">
    <source>
        <dbReference type="SAM" id="MobiDB-lite"/>
    </source>
</evidence>
<evidence type="ECO:0000259" key="2">
    <source>
        <dbReference type="Pfam" id="PF09133"/>
    </source>
</evidence>
<dbReference type="InterPro" id="IPR015216">
    <property type="entry name" value="SANTA"/>
</dbReference>
<dbReference type="Pfam" id="PF09133">
    <property type="entry name" value="SANTA"/>
    <property type="match status" value="1"/>
</dbReference>
<feature type="compositionally biased region" description="Basic and acidic residues" evidence="1">
    <location>
        <begin position="223"/>
        <end position="250"/>
    </location>
</feature>